<dbReference type="InterPro" id="IPR004860">
    <property type="entry name" value="LAGLIDADG_dom"/>
</dbReference>
<dbReference type="RefSeq" id="YP_009184764.1">
    <property type="nucleotide sequence ID" value="NC_028581.1"/>
</dbReference>
<dbReference type="InterPro" id="IPR027434">
    <property type="entry name" value="Homing_endonucl"/>
</dbReference>
<keyword evidence="2" id="KW-0150">Chloroplast</keyword>
<gene>
    <name evidence="2" type="primary">orf203</name>
</gene>
<dbReference type="InterPro" id="IPR052500">
    <property type="entry name" value="Chloro/Mito_RNA_Process"/>
</dbReference>
<sequence length="203" mass="24014">MSKLTKEQREILVGLLLGDGNMQTENNGRTYRFRFSQQSRQKDYLFAVYEIFKPFVTTPPREYRFTDSRTGKKSFRWAFATTQQACFRFYGQLFYSLNGKKKVPKIIRKLLKPKGLAFWYMDDGAQKWAGKTLACQICTDGFTLEDVKLLKSVLEDNFKLQVSINRQRENYRLGISAKSYQTLRNLIFPFLLKTMHYKFPKEE</sequence>
<keyword evidence="2" id="KW-0540">Nuclease</keyword>
<dbReference type="GO" id="GO:0045292">
    <property type="term" value="P:mRNA cis splicing, via spliceosome"/>
    <property type="evidence" value="ECO:0007669"/>
    <property type="project" value="TreeGrafter"/>
</dbReference>
<dbReference type="SUPFAM" id="SSF55608">
    <property type="entry name" value="Homing endonucleases"/>
    <property type="match status" value="1"/>
</dbReference>
<dbReference type="AlphaFoldDB" id="A0A0S2LN67"/>
<dbReference type="GO" id="GO:0048564">
    <property type="term" value="P:photosystem I assembly"/>
    <property type="evidence" value="ECO:0007669"/>
    <property type="project" value="TreeGrafter"/>
</dbReference>
<keyword evidence="2" id="KW-0255">Endonuclease</keyword>
<name>A0A0S2LN67_9CHLO</name>
<keyword evidence="2" id="KW-0378">Hydrolase</keyword>
<dbReference type="EMBL" id="KT625413">
    <property type="protein sequence ID" value="ALO62917.1"/>
    <property type="molecule type" value="Genomic_DNA"/>
</dbReference>
<keyword evidence="2" id="KW-0934">Plastid</keyword>
<reference evidence="2" key="1">
    <citation type="journal article" date="2015" name="BMC Evol. Biol.">
        <title>Chloroplast phylogenomic analysis of chlorophyte green algae identifies a novel lineage sister to the Sphaeropleales (Chlorophyceae).</title>
        <authorList>
            <person name="Lemieux C."/>
            <person name="Vincent A.T."/>
            <person name="Labarre A."/>
            <person name="Otis C."/>
            <person name="Turmel M."/>
        </authorList>
    </citation>
    <scope>NUCLEOTIDE SEQUENCE</scope>
</reference>
<dbReference type="PANTHER" id="PTHR47539">
    <property type="entry name" value="PENTATRICOPEPTIDE REPEAT-CONTAINING PROTEIN OTP51, CHLOROPLASTIC"/>
    <property type="match status" value="1"/>
</dbReference>
<dbReference type="GO" id="GO:0000373">
    <property type="term" value="P:Group II intron splicing"/>
    <property type="evidence" value="ECO:0007669"/>
    <property type="project" value="TreeGrafter"/>
</dbReference>
<proteinExistence type="predicted"/>
<dbReference type="PANTHER" id="PTHR47539:SF1">
    <property type="entry name" value="PENTATRICOPEPTIDE REPEAT-CONTAINING PROTEIN OTP51, CHLOROPLASTIC"/>
    <property type="match status" value="1"/>
</dbReference>
<accession>A0A0S2LN67</accession>
<evidence type="ECO:0000259" key="1">
    <source>
        <dbReference type="Pfam" id="PF03161"/>
    </source>
</evidence>
<geneLocation type="chloroplast" evidence="2"/>
<dbReference type="GeneID" id="26378539"/>
<dbReference type="Gene3D" id="3.10.28.10">
    <property type="entry name" value="Homing endonucleases"/>
    <property type="match status" value="2"/>
</dbReference>
<dbReference type="GO" id="GO:0004519">
    <property type="term" value="F:endonuclease activity"/>
    <property type="evidence" value="ECO:0007669"/>
    <property type="project" value="UniProtKB-KW"/>
</dbReference>
<evidence type="ECO:0000313" key="2">
    <source>
        <dbReference type="EMBL" id="ALO62917.1"/>
    </source>
</evidence>
<feature type="domain" description="Homing endonuclease LAGLIDADG" evidence="1">
    <location>
        <begin position="9"/>
        <end position="183"/>
    </location>
</feature>
<organism evidence="2">
    <name type="scientific">Jenufa perforata</name>
    <dbReference type="NCBI Taxonomy" id="993091"/>
    <lineage>
        <taxon>Eukaryota</taxon>
        <taxon>Viridiplantae</taxon>
        <taxon>Chlorophyta</taxon>
        <taxon>core chlorophytes</taxon>
        <taxon>Chlorophyceae</taxon>
        <taxon>Jenufa</taxon>
    </lineage>
</organism>
<protein>
    <submittedName>
        <fullName evidence="2">Putative LAGLIDADG homing endonuclease</fullName>
    </submittedName>
</protein>
<dbReference type="Pfam" id="PF03161">
    <property type="entry name" value="LAGLIDADG_2"/>
    <property type="match status" value="1"/>
</dbReference>